<gene>
    <name evidence="7" type="ORF">BS50DRAFT_490730</name>
</gene>
<organism evidence="7 8">
    <name type="scientific">Corynespora cassiicola Philippines</name>
    <dbReference type="NCBI Taxonomy" id="1448308"/>
    <lineage>
        <taxon>Eukaryota</taxon>
        <taxon>Fungi</taxon>
        <taxon>Dikarya</taxon>
        <taxon>Ascomycota</taxon>
        <taxon>Pezizomycotina</taxon>
        <taxon>Dothideomycetes</taxon>
        <taxon>Pleosporomycetidae</taxon>
        <taxon>Pleosporales</taxon>
        <taxon>Corynesporascaceae</taxon>
        <taxon>Corynespora</taxon>
    </lineage>
</organism>
<dbReference type="OrthoDB" id="3934656at2759"/>
<dbReference type="InterPro" id="IPR017972">
    <property type="entry name" value="Cyt_P450_CS"/>
</dbReference>
<dbReference type="EMBL" id="KZ678133">
    <property type="protein sequence ID" value="PSN68694.1"/>
    <property type="molecule type" value="Genomic_DNA"/>
</dbReference>
<dbReference type="GO" id="GO:0005506">
    <property type="term" value="F:iron ion binding"/>
    <property type="evidence" value="ECO:0007669"/>
    <property type="project" value="InterPro"/>
</dbReference>
<dbReference type="Pfam" id="PF00067">
    <property type="entry name" value="p450"/>
    <property type="match status" value="1"/>
</dbReference>
<keyword evidence="2 4" id="KW-0479">Metal-binding</keyword>
<evidence type="ECO:0000313" key="8">
    <source>
        <dbReference type="Proteomes" id="UP000240883"/>
    </source>
</evidence>
<proteinExistence type="inferred from homology"/>
<dbReference type="AlphaFoldDB" id="A0A2T2NTH9"/>
<dbReference type="Proteomes" id="UP000240883">
    <property type="component" value="Unassembled WGS sequence"/>
</dbReference>
<dbReference type="STRING" id="1448308.A0A2T2NTH9"/>
<name>A0A2T2NTH9_CORCC</name>
<evidence type="ECO:0000256" key="4">
    <source>
        <dbReference type="PIRSR" id="PIRSR602401-1"/>
    </source>
</evidence>
<evidence type="ECO:0000256" key="5">
    <source>
        <dbReference type="RuleBase" id="RU000461"/>
    </source>
</evidence>
<dbReference type="InterPro" id="IPR001128">
    <property type="entry name" value="Cyt_P450"/>
</dbReference>
<dbReference type="GO" id="GO:0016705">
    <property type="term" value="F:oxidoreductase activity, acting on paired donors, with incorporation or reduction of molecular oxygen"/>
    <property type="evidence" value="ECO:0007669"/>
    <property type="project" value="InterPro"/>
</dbReference>
<comment type="cofactor">
    <cofactor evidence="1 4">
        <name>heme</name>
        <dbReference type="ChEBI" id="CHEBI:30413"/>
    </cofactor>
</comment>
<feature type="transmembrane region" description="Helical" evidence="6">
    <location>
        <begin position="15"/>
        <end position="34"/>
    </location>
</feature>
<keyword evidence="3 4" id="KW-0408">Iron</keyword>
<keyword evidence="5" id="KW-0560">Oxidoreductase</keyword>
<keyword evidence="6" id="KW-1133">Transmembrane helix</keyword>
<evidence type="ECO:0000256" key="2">
    <source>
        <dbReference type="ARBA" id="ARBA00022723"/>
    </source>
</evidence>
<evidence type="ECO:0000313" key="7">
    <source>
        <dbReference type="EMBL" id="PSN68694.1"/>
    </source>
</evidence>
<dbReference type="InterPro" id="IPR050121">
    <property type="entry name" value="Cytochrome_P450_monoxygenase"/>
</dbReference>
<dbReference type="InterPro" id="IPR036396">
    <property type="entry name" value="Cyt_P450_sf"/>
</dbReference>
<keyword evidence="6" id="KW-0812">Transmembrane</keyword>
<dbReference type="SUPFAM" id="SSF48264">
    <property type="entry name" value="Cytochrome P450"/>
    <property type="match status" value="1"/>
</dbReference>
<dbReference type="PRINTS" id="PR00463">
    <property type="entry name" value="EP450I"/>
</dbReference>
<feature type="binding site" description="axial binding residue" evidence="4">
    <location>
        <position position="460"/>
    </location>
    <ligand>
        <name>heme</name>
        <dbReference type="ChEBI" id="CHEBI:30413"/>
    </ligand>
    <ligandPart>
        <name>Fe</name>
        <dbReference type="ChEBI" id="CHEBI:18248"/>
    </ligandPart>
</feature>
<dbReference type="CDD" id="cd11060">
    <property type="entry name" value="CYP57A1-like"/>
    <property type="match status" value="1"/>
</dbReference>
<keyword evidence="4 5" id="KW-0349">Heme</keyword>
<dbReference type="PANTHER" id="PTHR24305">
    <property type="entry name" value="CYTOCHROME P450"/>
    <property type="match status" value="1"/>
</dbReference>
<dbReference type="GO" id="GO:0020037">
    <property type="term" value="F:heme binding"/>
    <property type="evidence" value="ECO:0007669"/>
    <property type="project" value="InterPro"/>
</dbReference>
<dbReference type="PROSITE" id="PS00086">
    <property type="entry name" value="CYTOCHROME_P450"/>
    <property type="match status" value="1"/>
</dbReference>
<feature type="transmembrane region" description="Helical" evidence="6">
    <location>
        <begin position="217"/>
        <end position="235"/>
    </location>
</feature>
<keyword evidence="8" id="KW-1185">Reference proteome</keyword>
<protein>
    <submittedName>
        <fullName evidence="7">Cytochrome P450</fullName>
    </submittedName>
</protein>
<dbReference type="PRINTS" id="PR00385">
    <property type="entry name" value="P450"/>
</dbReference>
<reference evidence="7 8" key="1">
    <citation type="journal article" date="2018" name="Front. Microbiol.">
        <title>Genome-Wide Analysis of Corynespora cassiicola Leaf Fall Disease Putative Effectors.</title>
        <authorList>
            <person name="Lopez D."/>
            <person name="Ribeiro S."/>
            <person name="Label P."/>
            <person name="Fumanal B."/>
            <person name="Venisse J.S."/>
            <person name="Kohler A."/>
            <person name="de Oliveira R.R."/>
            <person name="Labutti K."/>
            <person name="Lipzen A."/>
            <person name="Lail K."/>
            <person name="Bauer D."/>
            <person name="Ohm R.A."/>
            <person name="Barry K.W."/>
            <person name="Spatafora J."/>
            <person name="Grigoriev I.V."/>
            <person name="Martin F.M."/>
            <person name="Pujade-Renaud V."/>
        </authorList>
    </citation>
    <scope>NUCLEOTIDE SEQUENCE [LARGE SCALE GENOMIC DNA]</scope>
    <source>
        <strain evidence="7 8">Philippines</strain>
    </source>
</reference>
<keyword evidence="5" id="KW-0503">Monooxygenase</keyword>
<accession>A0A2T2NTH9</accession>
<evidence type="ECO:0000256" key="1">
    <source>
        <dbReference type="ARBA" id="ARBA00001971"/>
    </source>
</evidence>
<evidence type="ECO:0000256" key="3">
    <source>
        <dbReference type="ARBA" id="ARBA00023004"/>
    </source>
</evidence>
<keyword evidence="6" id="KW-0472">Membrane</keyword>
<evidence type="ECO:0000256" key="6">
    <source>
        <dbReference type="SAM" id="Phobius"/>
    </source>
</evidence>
<dbReference type="Gene3D" id="1.10.630.10">
    <property type="entry name" value="Cytochrome P450"/>
    <property type="match status" value="1"/>
</dbReference>
<dbReference type="PANTHER" id="PTHR24305:SF229">
    <property type="entry name" value="P450, PUTATIVE (EUROFUNG)-RELATED"/>
    <property type="match status" value="1"/>
</dbReference>
<dbReference type="InterPro" id="IPR002401">
    <property type="entry name" value="Cyt_P450_E_grp-I"/>
</dbReference>
<dbReference type="GO" id="GO:0004497">
    <property type="term" value="F:monooxygenase activity"/>
    <property type="evidence" value="ECO:0007669"/>
    <property type="project" value="UniProtKB-KW"/>
</dbReference>
<sequence>MTTVHGLFPDTDPKGWAAIVSISFITYYIVWITYARTLHPLAKIPGPLWPAVSRTWLMYRMYAGDMEIASRALHERYGPLVRIAPNEVTCSDPEAIPRIYHTHRPLEKTDWYLAFRPVGIGGRTDLFTELNEKNHADLRKIVGPVYSLSNILKNEDKEDECMELFMKILGEFADDGEEFDFGLWLEMYAYDVVGAMFTGKRFGFLEERRDHGNYIQAIWRAMPFLSVVAMAPSYIRPLLQTSALLFPKLFKAILAVDDIRKTAVRETKETMARAEEATAMSNDIISQLTTIVHTRGEKLNFTDKEVTSLMWSAVIAGADSTSIAMRAIFYFMMKNPSVMEKAQAEVDAAFEKGTLRSPVQYSQVITLPYLNAVIKESMRLFPSFQLPMPRVAPLAGLELGGMHVPQGYRVGMNAGVVHYNKEVFGSDASEFNPERWLESDERNRAMDKATLTFGAGTRTCIGKNISLTEIYKLVPELVHRFTVKMAHDRPWTVRNTTFILQTDVICTLNRRTPL</sequence>
<comment type="similarity">
    <text evidence="5">Belongs to the cytochrome P450 family.</text>
</comment>